<comment type="caution">
    <text evidence="4">The sequence shown here is derived from an EMBL/GenBank/DDBJ whole genome shotgun (WGS) entry which is preliminary data.</text>
</comment>
<evidence type="ECO:0000256" key="1">
    <source>
        <dbReference type="SAM" id="MobiDB-lite"/>
    </source>
</evidence>
<feature type="compositionally biased region" description="Low complexity" evidence="1">
    <location>
        <begin position="164"/>
        <end position="179"/>
    </location>
</feature>
<dbReference type="Proteomes" id="UP000675554">
    <property type="component" value="Unassembled WGS sequence"/>
</dbReference>
<feature type="compositionally biased region" description="Acidic residues" evidence="1">
    <location>
        <begin position="224"/>
        <end position="234"/>
    </location>
</feature>
<evidence type="ECO:0000259" key="3">
    <source>
        <dbReference type="Pfam" id="PF03413"/>
    </source>
</evidence>
<dbReference type="AlphaFoldDB" id="A0A8T4IN58"/>
<accession>A0A8T4IN58</accession>
<feature type="compositionally biased region" description="Basic and acidic residues" evidence="1">
    <location>
        <begin position="149"/>
        <end position="163"/>
    </location>
</feature>
<feature type="chain" id="PRO_5035777096" evidence="2">
    <location>
        <begin position="28"/>
        <end position="267"/>
    </location>
</feature>
<dbReference type="EMBL" id="JAGSMN010000189">
    <property type="protein sequence ID" value="MBR7673225.1"/>
    <property type="molecule type" value="Genomic_DNA"/>
</dbReference>
<feature type="region of interest" description="Disordered" evidence="1">
    <location>
        <begin position="136"/>
        <end position="192"/>
    </location>
</feature>
<name>A0A8T4IN58_9ACTN</name>
<keyword evidence="5" id="KW-1185">Reference proteome</keyword>
<feature type="region of interest" description="Disordered" evidence="1">
    <location>
        <begin position="204"/>
        <end position="267"/>
    </location>
</feature>
<dbReference type="Gene3D" id="3.10.450.40">
    <property type="match status" value="2"/>
</dbReference>
<keyword evidence="2" id="KW-0732">Signal</keyword>
<organism evidence="4 5">
    <name type="scientific">Streptomyces daliensis</name>
    <dbReference type="NCBI Taxonomy" id="299421"/>
    <lineage>
        <taxon>Bacteria</taxon>
        <taxon>Bacillati</taxon>
        <taxon>Actinomycetota</taxon>
        <taxon>Actinomycetes</taxon>
        <taxon>Kitasatosporales</taxon>
        <taxon>Streptomycetaceae</taxon>
        <taxon>Streptomyces</taxon>
    </lineage>
</organism>
<dbReference type="InterPro" id="IPR025711">
    <property type="entry name" value="PepSY"/>
</dbReference>
<dbReference type="Pfam" id="PF03413">
    <property type="entry name" value="PepSY"/>
    <property type="match status" value="2"/>
</dbReference>
<feature type="signal peptide" evidence="2">
    <location>
        <begin position="1"/>
        <end position="27"/>
    </location>
</feature>
<feature type="compositionally biased region" description="Basic and acidic residues" evidence="1">
    <location>
        <begin position="235"/>
        <end position="259"/>
    </location>
</feature>
<evidence type="ECO:0000256" key="2">
    <source>
        <dbReference type="SAM" id="SignalP"/>
    </source>
</evidence>
<feature type="domain" description="PepSY" evidence="3">
    <location>
        <begin position="167"/>
        <end position="220"/>
    </location>
</feature>
<evidence type="ECO:0000313" key="4">
    <source>
        <dbReference type="EMBL" id="MBR7673225.1"/>
    </source>
</evidence>
<sequence length="267" mass="27927">MNRKIVIATVAAAALVGGGAASTVAFAGDSAPNTLPQSQQQNRSSVQLSDDADDDVNDAKDDDSRDDDGDDSGREAKAAKITAAEAVANALKSVPGTATGADLDNDGNGLVWEVDVLGKDNKWHDVTLDAGNGKVLDTHVDKDDDGDDDRGQSYVREDLKGAKTDAAAAAKKGASHAGGTVTSVDLDDDSERYGTVWEVETVGKDGKEHNLAVDVTSGKVSQLADDDGDNDSDDRDDKADDRDDHDDKSDKDDSDHGDHDEDDGDDD</sequence>
<reference evidence="4" key="1">
    <citation type="submission" date="2021-04" db="EMBL/GenBank/DDBJ databases">
        <title>Sequencing of actinobacteria type strains.</title>
        <authorList>
            <person name="Nguyen G.-S."/>
            <person name="Wentzel A."/>
        </authorList>
    </citation>
    <scope>NUCLEOTIDE SEQUENCE</scope>
    <source>
        <strain evidence="4">DSM 42095</strain>
    </source>
</reference>
<feature type="compositionally biased region" description="Polar residues" evidence="1">
    <location>
        <begin position="31"/>
        <end position="48"/>
    </location>
</feature>
<protein>
    <submittedName>
        <fullName evidence="4">PepSY domain-containing protein</fullName>
    </submittedName>
</protein>
<proteinExistence type="predicted"/>
<feature type="domain" description="PepSY" evidence="3">
    <location>
        <begin position="80"/>
        <end position="138"/>
    </location>
</feature>
<evidence type="ECO:0000313" key="5">
    <source>
        <dbReference type="Proteomes" id="UP000675554"/>
    </source>
</evidence>
<gene>
    <name evidence="4" type="ORF">KDA82_09390</name>
</gene>
<feature type="region of interest" description="Disordered" evidence="1">
    <location>
        <begin position="28"/>
        <end position="78"/>
    </location>
</feature>